<evidence type="ECO:0000256" key="7">
    <source>
        <dbReference type="ARBA" id="ARBA00023237"/>
    </source>
</evidence>
<keyword evidence="14" id="KW-1185">Reference proteome</keyword>
<protein>
    <submittedName>
        <fullName evidence="13">TonB-dependent receptor</fullName>
    </submittedName>
</protein>
<evidence type="ECO:0000256" key="8">
    <source>
        <dbReference type="PROSITE-ProRule" id="PRU01360"/>
    </source>
</evidence>
<evidence type="ECO:0000256" key="6">
    <source>
        <dbReference type="ARBA" id="ARBA00023136"/>
    </source>
</evidence>
<evidence type="ECO:0000256" key="4">
    <source>
        <dbReference type="ARBA" id="ARBA00022692"/>
    </source>
</evidence>
<dbReference type="RefSeq" id="WP_136692508.1">
    <property type="nucleotide sequence ID" value="NZ_SSHH01000001.1"/>
</dbReference>
<dbReference type="AlphaFoldDB" id="A0A4T3F385"/>
<evidence type="ECO:0000313" key="14">
    <source>
        <dbReference type="Proteomes" id="UP000309389"/>
    </source>
</evidence>
<dbReference type="Proteomes" id="UP000309389">
    <property type="component" value="Unassembled WGS sequence"/>
</dbReference>
<sequence length="950" mass="102140">MNIRNTLRAGASTTAFAIAALALPGVAFAQDAGEQQDEATVADDGLDAGSVIIVSGYRQALESAIGEKRQSTAIVEAFSAEDIGKLPDVSIAETLGRLPGLAVQRVDGRAQSLSIRGLGPDYSTSLLNGRQIVSSGDNRAVEYDQYPSELINSGVVYKTPYAGLIGQGLAGTVDLRTIRPLDQNETVISVSGRLEFNEDGSLNPDIKGWGYRATGTYVDQFADDTLGVALGVAYQSSPSQVERFNAWGYPELGQGDVDGGNAPDGSQGALVLGGMKPFARSVDLDRLGVFGTLEWEPSPEWNSSIDVFYADYRERIPQRGIEFPLNPGWGATTTITDISDADGIADSTTFAGVRPVVRNDYDRKDTETFAIGWNTQYDSDDAILMLDVAYSRSDRRLQQIESYSGLSYAADPASPSDTVVAMLSSGGFPFQFSNQIDYSDTDLVQLTDPRGWGAGGIVQAGFINDTETEDELWTIRGEIALPVDRISFVDQVVFGAAFDDRTKSRDITQNFISLAGGPSVYADQGAVTSAPIPTSALLDPTASLSFIGFGPQVAYDPFALLNDGTYALTDVQSSSLPFPGDWTVNEQVLTGYVRVDLDAMLGDLPMTGNIGVQFVQTDQSSDGFESPGGIGATRTPVFQSDEYLDVLPSATLSFEVGPDTMLRLGAARTLARPRMDQLNASYSASVANQPQGALDSIFSGSGGNPQLRPYIADSVDLSVEHYFAGGQGYFALATYYKWLDDFVNPSASVVRDFSYLVSSLTGSQLDAYNASGTQNLGFVSGPDNGADGHIFGIEASMALPFGMFSEALEGFGLQSSVSYTDSELTIHPQQGPSFETDVPGLSEWVVNTTAFYETGGFEARISHRYRTEFLAEFIGISASRTFRETYPESIFDAQIGYRFESGSLDGLSITLQALNLTDEPFVSFQNDDEAQIIDYESYGRTYLIGASYRF</sequence>
<evidence type="ECO:0000256" key="2">
    <source>
        <dbReference type="ARBA" id="ARBA00022448"/>
    </source>
</evidence>
<dbReference type="OrthoDB" id="5476657at2"/>
<evidence type="ECO:0000256" key="3">
    <source>
        <dbReference type="ARBA" id="ARBA00022452"/>
    </source>
</evidence>
<keyword evidence="4 8" id="KW-0812">Transmembrane</keyword>
<dbReference type="Pfam" id="PF07715">
    <property type="entry name" value="Plug"/>
    <property type="match status" value="1"/>
</dbReference>
<feature type="domain" description="TonB-dependent receptor-like beta-barrel" evidence="11">
    <location>
        <begin position="465"/>
        <end position="916"/>
    </location>
</feature>
<keyword evidence="3 8" id="KW-1134">Transmembrane beta strand</keyword>
<dbReference type="Pfam" id="PF00593">
    <property type="entry name" value="TonB_dep_Rec_b-barrel"/>
    <property type="match status" value="1"/>
</dbReference>
<comment type="subcellular location">
    <subcellularLocation>
        <location evidence="1 8">Cell outer membrane</location>
        <topology evidence="1 8">Multi-pass membrane protein</topology>
    </subcellularLocation>
</comment>
<keyword evidence="7 8" id="KW-0998">Cell outer membrane</keyword>
<keyword evidence="2 8" id="KW-0813">Transport</keyword>
<evidence type="ECO:0000313" key="13">
    <source>
        <dbReference type="EMBL" id="TIX51726.1"/>
    </source>
</evidence>
<evidence type="ECO:0000256" key="9">
    <source>
        <dbReference type="RuleBase" id="RU003357"/>
    </source>
</evidence>
<organism evidence="13 14">
    <name type="scientific">Alteraurantiacibacter aquimixticola</name>
    <dbReference type="NCBI Taxonomy" id="2489173"/>
    <lineage>
        <taxon>Bacteria</taxon>
        <taxon>Pseudomonadati</taxon>
        <taxon>Pseudomonadota</taxon>
        <taxon>Alphaproteobacteria</taxon>
        <taxon>Sphingomonadales</taxon>
        <taxon>Erythrobacteraceae</taxon>
        <taxon>Alteraurantiacibacter</taxon>
    </lineage>
</organism>
<dbReference type="EMBL" id="SSHH01000001">
    <property type="protein sequence ID" value="TIX51726.1"/>
    <property type="molecule type" value="Genomic_DNA"/>
</dbReference>
<evidence type="ECO:0000256" key="1">
    <source>
        <dbReference type="ARBA" id="ARBA00004571"/>
    </source>
</evidence>
<keyword evidence="6 8" id="KW-0472">Membrane</keyword>
<comment type="similarity">
    <text evidence="8 9">Belongs to the TonB-dependent receptor family.</text>
</comment>
<proteinExistence type="inferred from homology"/>
<dbReference type="Gene3D" id="2.40.170.20">
    <property type="entry name" value="TonB-dependent receptor, beta-barrel domain"/>
    <property type="match status" value="1"/>
</dbReference>
<dbReference type="InterPro" id="IPR012910">
    <property type="entry name" value="Plug_dom"/>
</dbReference>
<dbReference type="CDD" id="cd01347">
    <property type="entry name" value="ligand_gated_channel"/>
    <property type="match status" value="1"/>
</dbReference>
<dbReference type="InterPro" id="IPR036942">
    <property type="entry name" value="Beta-barrel_TonB_sf"/>
</dbReference>
<dbReference type="PROSITE" id="PS52016">
    <property type="entry name" value="TONB_DEPENDENT_REC_3"/>
    <property type="match status" value="1"/>
</dbReference>
<keyword evidence="10" id="KW-0732">Signal</keyword>
<dbReference type="PANTHER" id="PTHR40980">
    <property type="entry name" value="PLUG DOMAIN-CONTAINING PROTEIN"/>
    <property type="match status" value="1"/>
</dbReference>
<feature type="signal peptide" evidence="10">
    <location>
        <begin position="1"/>
        <end position="29"/>
    </location>
</feature>
<evidence type="ECO:0000259" key="11">
    <source>
        <dbReference type="Pfam" id="PF00593"/>
    </source>
</evidence>
<evidence type="ECO:0000256" key="5">
    <source>
        <dbReference type="ARBA" id="ARBA00023077"/>
    </source>
</evidence>
<feature type="domain" description="TonB-dependent receptor plug" evidence="12">
    <location>
        <begin position="68"/>
        <end position="171"/>
    </location>
</feature>
<comment type="caution">
    <text evidence="13">The sequence shown here is derived from an EMBL/GenBank/DDBJ whole genome shotgun (WGS) entry which is preliminary data.</text>
</comment>
<dbReference type="Gene3D" id="2.170.130.10">
    <property type="entry name" value="TonB-dependent receptor, plug domain"/>
    <property type="match status" value="1"/>
</dbReference>
<evidence type="ECO:0000259" key="12">
    <source>
        <dbReference type="Pfam" id="PF07715"/>
    </source>
</evidence>
<keyword evidence="13" id="KW-0675">Receptor</keyword>
<keyword evidence="5 9" id="KW-0798">TonB box</keyword>
<gene>
    <name evidence="13" type="ORF">E5222_04555</name>
</gene>
<dbReference type="PANTHER" id="PTHR40980:SF3">
    <property type="entry name" value="TONB-DEPENDENT RECEPTOR-LIKE BETA-BARREL DOMAIN-CONTAINING PROTEIN"/>
    <property type="match status" value="1"/>
</dbReference>
<name>A0A4T3F385_9SPHN</name>
<dbReference type="GO" id="GO:0009279">
    <property type="term" value="C:cell outer membrane"/>
    <property type="evidence" value="ECO:0007669"/>
    <property type="project" value="UniProtKB-SubCell"/>
</dbReference>
<dbReference type="InterPro" id="IPR010104">
    <property type="entry name" value="TonB_rcpt_bac"/>
</dbReference>
<dbReference type="InterPro" id="IPR039426">
    <property type="entry name" value="TonB-dep_rcpt-like"/>
</dbReference>
<dbReference type="InterPro" id="IPR000531">
    <property type="entry name" value="Beta-barrel_TonB"/>
</dbReference>
<evidence type="ECO:0000256" key="10">
    <source>
        <dbReference type="SAM" id="SignalP"/>
    </source>
</evidence>
<dbReference type="SUPFAM" id="SSF56935">
    <property type="entry name" value="Porins"/>
    <property type="match status" value="1"/>
</dbReference>
<feature type="chain" id="PRO_5020269009" evidence="10">
    <location>
        <begin position="30"/>
        <end position="950"/>
    </location>
</feature>
<reference evidence="13 14" key="1">
    <citation type="submission" date="2019-04" db="EMBL/GenBank/DDBJ databases">
        <title>Altererythrobacter aquimixticola sp. nov., isolated from sediment of junction between the ocean and a freshwater spring.</title>
        <authorList>
            <person name="Yoon J.-H."/>
        </authorList>
    </citation>
    <scope>NUCLEOTIDE SEQUENCE [LARGE SCALE GENOMIC DNA]</scope>
    <source>
        <strain evidence="13 14">SSKS-13</strain>
    </source>
</reference>
<accession>A0A4T3F385</accession>
<dbReference type="NCBIfam" id="TIGR01782">
    <property type="entry name" value="TonB-Xanth-Caul"/>
    <property type="match status" value="1"/>
</dbReference>
<dbReference type="InterPro" id="IPR037066">
    <property type="entry name" value="Plug_dom_sf"/>
</dbReference>